<evidence type="ECO:0000313" key="2">
    <source>
        <dbReference type="EMBL" id="PHM39329.1"/>
    </source>
</evidence>
<dbReference type="Proteomes" id="UP000198919">
    <property type="component" value="Unassembled WGS sequence"/>
</dbReference>
<evidence type="ECO:0000313" key="5">
    <source>
        <dbReference type="Proteomes" id="UP000224607"/>
    </source>
</evidence>
<reference evidence="4" key="2">
    <citation type="submission" date="2016-10" db="EMBL/GenBank/DDBJ databases">
        <authorList>
            <person name="Varghese N."/>
            <person name="Submissions S."/>
        </authorList>
    </citation>
    <scope>NUCLEOTIDE SEQUENCE [LARGE SCALE GENOMIC DNA]</scope>
    <source>
        <strain evidence="4">DSM 17908</strain>
    </source>
</reference>
<dbReference type="EMBL" id="NITY01000011">
    <property type="protein sequence ID" value="PHM39329.1"/>
    <property type="molecule type" value="Genomic_DNA"/>
</dbReference>
<reference evidence="3" key="1">
    <citation type="submission" date="2016-10" db="EMBL/GenBank/DDBJ databases">
        <authorList>
            <person name="de Groot N.N."/>
        </authorList>
    </citation>
    <scope>NUCLEOTIDE SEQUENCE [LARGE SCALE GENOMIC DNA]</scope>
    <source>
        <strain evidence="3">DSM 17908</strain>
    </source>
</reference>
<sequence length="114" mass="11968">MKALAIIALIFAALSIFIPVGGVFIAMFCSVLALIAFYKNPTLSGITFGINIINTAFLSPSIVATAASMLNEGDDGLGLYGVYVGFHVVLFVLAIILSVILKKKAQKKSDETAA</sequence>
<name>A0A1I3TCL7_9GAMM</name>
<proteinExistence type="predicted"/>
<keyword evidence="1" id="KW-1133">Transmembrane helix</keyword>
<evidence type="ECO:0000313" key="3">
    <source>
        <dbReference type="EMBL" id="SFJ67471.1"/>
    </source>
</evidence>
<dbReference type="RefSeq" id="WP_092511779.1">
    <property type="nucleotide sequence ID" value="NZ_CAWNQB010000003.1"/>
</dbReference>
<dbReference type="AlphaFoldDB" id="A0A1I3TCL7"/>
<evidence type="ECO:0000256" key="1">
    <source>
        <dbReference type="SAM" id="Phobius"/>
    </source>
</evidence>
<protein>
    <submittedName>
        <fullName evidence="3">Uncharacterized protein</fullName>
    </submittedName>
</protein>
<gene>
    <name evidence="3" type="ORF">SAMN05421680_11347</name>
    <name evidence="2" type="ORF">Xmau_02936</name>
</gene>
<feature type="transmembrane region" description="Helical" evidence="1">
    <location>
        <begin position="48"/>
        <end position="70"/>
    </location>
</feature>
<reference evidence="2 5" key="3">
    <citation type="journal article" date="2017" name="Nat. Microbiol.">
        <title>Natural product diversity associated with the nematode symbionts Photorhabdus and Xenorhabdus.</title>
        <authorList>
            <person name="Tobias N.J."/>
            <person name="Wolff H."/>
            <person name="Djahanschiri B."/>
            <person name="Grundmann F."/>
            <person name="Kronenwerth M."/>
            <person name="Shi Y.M."/>
            <person name="Simonyi S."/>
            <person name="Grun P."/>
            <person name="Shapiro-Ilan D."/>
            <person name="Pidot S.J."/>
            <person name="Stinear T.P."/>
            <person name="Ebersberger I."/>
            <person name="Bode H.B."/>
        </authorList>
    </citation>
    <scope>NUCLEOTIDE SEQUENCE [LARGE SCALE GENOMIC DNA]</scope>
    <source>
        <strain evidence="2 5">DSM 17908</strain>
    </source>
</reference>
<accession>A0A1I3TCL7</accession>
<keyword evidence="1" id="KW-0472">Membrane</keyword>
<evidence type="ECO:0000313" key="4">
    <source>
        <dbReference type="Proteomes" id="UP000198919"/>
    </source>
</evidence>
<dbReference type="Proteomes" id="UP000224607">
    <property type="component" value="Unassembled WGS sequence"/>
</dbReference>
<keyword evidence="5" id="KW-1185">Reference proteome</keyword>
<keyword evidence="1" id="KW-0812">Transmembrane</keyword>
<feature type="transmembrane region" description="Helical" evidence="1">
    <location>
        <begin position="6"/>
        <end position="36"/>
    </location>
</feature>
<feature type="transmembrane region" description="Helical" evidence="1">
    <location>
        <begin position="82"/>
        <end position="101"/>
    </location>
</feature>
<dbReference type="OrthoDB" id="7068366at2"/>
<dbReference type="EMBL" id="FORG01000013">
    <property type="protein sequence ID" value="SFJ67471.1"/>
    <property type="molecule type" value="Genomic_DNA"/>
</dbReference>
<organism evidence="3 4">
    <name type="scientific">Xenorhabdus mauleonii</name>
    <dbReference type="NCBI Taxonomy" id="351675"/>
    <lineage>
        <taxon>Bacteria</taxon>
        <taxon>Pseudomonadati</taxon>
        <taxon>Pseudomonadota</taxon>
        <taxon>Gammaproteobacteria</taxon>
        <taxon>Enterobacterales</taxon>
        <taxon>Morganellaceae</taxon>
        <taxon>Xenorhabdus</taxon>
    </lineage>
</organism>